<name>A0A2T1M2D0_9CHRO</name>
<dbReference type="Proteomes" id="UP000239001">
    <property type="component" value="Unassembled WGS sequence"/>
</dbReference>
<accession>A0A2T1M2D0</accession>
<dbReference type="AlphaFoldDB" id="A0A2T1M2D0"/>
<keyword evidence="3" id="KW-1185">Reference proteome</keyword>
<feature type="compositionally biased region" description="Pro residues" evidence="1">
    <location>
        <begin position="34"/>
        <end position="48"/>
    </location>
</feature>
<gene>
    <name evidence="2" type="ORF">C7H19_04605</name>
</gene>
<proteinExistence type="predicted"/>
<evidence type="ECO:0000256" key="1">
    <source>
        <dbReference type="SAM" id="MobiDB-lite"/>
    </source>
</evidence>
<dbReference type="OrthoDB" id="529932at2"/>
<comment type="caution">
    <text evidence="2">The sequence shown here is derived from an EMBL/GenBank/DDBJ whole genome shotgun (WGS) entry which is preliminary data.</text>
</comment>
<evidence type="ECO:0000313" key="2">
    <source>
        <dbReference type="EMBL" id="PSF38785.1"/>
    </source>
</evidence>
<evidence type="ECO:0000313" key="3">
    <source>
        <dbReference type="Proteomes" id="UP000239001"/>
    </source>
</evidence>
<reference evidence="2 3" key="2">
    <citation type="submission" date="2018-03" db="EMBL/GenBank/DDBJ databases">
        <authorList>
            <person name="Keele B.F."/>
        </authorList>
    </citation>
    <scope>NUCLEOTIDE SEQUENCE [LARGE SCALE GENOMIC DNA]</scope>
    <source>
        <strain evidence="2 3">CCALA 016</strain>
    </source>
</reference>
<protein>
    <submittedName>
        <fullName evidence="2">Uncharacterized protein</fullName>
    </submittedName>
</protein>
<reference evidence="2 3" key="1">
    <citation type="submission" date="2018-03" db="EMBL/GenBank/DDBJ databases">
        <title>The ancient ancestry and fast evolution of plastids.</title>
        <authorList>
            <person name="Moore K.R."/>
            <person name="Magnabosco C."/>
            <person name="Momper L."/>
            <person name="Gold D.A."/>
            <person name="Bosak T."/>
            <person name="Fournier G.P."/>
        </authorList>
    </citation>
    <scope>NUCLEOTIDE SEQUENCE [LARGE SCALE GENOMIC DNA]</scope>
    <source>
        <strain evidence="2 3">CCALA 016</strain>
    </source>
</reference>
<organism evidence="2 3">
    <name type="scientific">Aphanothece hegewaldii CCALA 016</name>
    <dbReference type="NCBI Taxonomy" id="2107694"/>
    <lineage>
        <taxon>Bacteria</taxon>
        <taxon>Bacillati</taxon>
        <taxon>Cyanobacteriota</taxon>
        <taxon>Cyanophyceae</taxon>
        <taxon>Oscillatoriophycideae</taxon>
        <taxon>Chroococcales</taxon>
        <taxon>Aphanothecaceae</taxon>
        <taxon>Aphanothece</taxon>
    </lineage>
</organism>
<dbReference type="PROSITE" id="PS51257">
    <property type="entry name" value="PROKAR_LIPOPROTEIN"/>
    <property type="match status" value="1"/>
</dbReference>
<dbReference type="RefSeq" id="WP_106455707.1">
    <property type="nucleotide sequence ID" value="NZ_PXOH01000003.1"/>
</dbReference>
<dbReference type="EMBL" id="PXOH01000003">
    <property type="protein sequence ID" value="PSF38785.1"/>
    <property type="molecule type" value="Genomic_DNA"/>
</dbReference>
<sequence>MKTTSLIVPVGMLTLFLSGCPSSPPPSEQAATPTPSPSPQASPSPPPAFEEALQPRKVPTPQKVAGLIPATNPNQIQGTVQLGRSDPFAMIPIEPIVQFPPEKPVKRVPKKISTPVAMRPTRPNLPSLPPALPQPNEALGVVVSGVMDLPTSPVAIVKAPGESVVRRVTPGSTLSNGQVRVKAIYAENSNPMVVLEQYGVEVIKRVGEGVVEAPKAI</sequence>
<feature type="region of interest" description="Disordered" evidence="1">
    <location>
        <begin position="19"/>
        <end position="60"/>
    </location>
</feature>